<dbReference type="Gene3D" id="2.130.10.10">
    <property type="entry name" value="YVTN repeat-like/Quinoprotein amine dehydrogenase"/>
    <property type="match status" value="1"/>
</dbReference>
<proteinExistence type="predicted"/>
<dbReference type="InterPro" id="IPR036322">
    <property type="entry name" value="WD40_repeat_dom_sf"/>
</dbReference>
<dbReference type="PROSITE" id="PS50082">
    <property type="entry name" value="WD_REPEATS_2"/>
    <property type="match status" value="2"/>
</dbReference>
<dbReference type="GO" id="GO:0005730">
    <property type="term" value="C:nucleolus"/>
    <property type="evidence" value="ECO:0007669"/>
    <property type="project" value="TreeGrafter"/>
</dbReference>
<feature type="region of interest" description="Disordered" evidence="7">
    <location>
        <begin position="157"/>
        <end position="193"/>
    </location>
</feature>
<dbReference type="Pfam" id="PF12265">
    <property type="entry name" value="CAF1C_H4-bd"/>
    <property type="match status" value="1"/>
</dbReference>
<feature type="compositionally biased region" description="Acidic residues" evidence="7">
    <location>
        <begin position="32"/>
        <end position="60"/>
    </location>
</feature>
<evidence type="ECO:0000256" key="5">
    <source>
        <dbReference type="ARBA" id="ARBA00040876"/>
    </source>
</evidence>
<gene>
    <name evidence="9" type="ORF">EX30DRAFT_327568</name>
</gene>
<keyword evidence="10" id="KW-1185">Reference proteome</keyword>
<dbReference type="PRINTS" id="PR00320">
    <property type="entry name" value="GPROTEINBRPT"/>
</dbReference>
<evidence type="ECO:0000256" key="3">
    <source>
        <dbReference type="ARBA" id="ARBA00022737"/>
    </source>
</evidence>
<evidence type="ECO:0000313" key="9">
    <source>
        <dbReference type="EMBL" id="TGZ83871.1"/>
    </source>
</evidence>
<feature type="compositionally biased region" description="Basic and acidic residues" evidence="7">
    <location>
        <begin position="68"/>
        <end position="82"/>
    </location>
</feature>
<dbReference type="OrthoDB" id="2161379at2759"/>
<feature type="region of interest" description="Disordered" evidence="7">
    <location>
        <begin position="1"/>
        <end position="94"/>
    </location>
</feature>
<organism evidence="9 10">
    <name type="scientific">Ascodesmis nigricans</name>
    <dbReference type="NCBI Taxonomy" id="341454"/>
    <lineage>
        <taxon>Eukaryota</taxon>
        <taxon>Fungi</taxon>
        <taxon>Dikarya</taxon>
        <taxon>Ascomycota</taxon>
        <taxon>Pezizomycotina</taxon>
        <taxon>Pezizomycetes</taxon>
        <taxon>Pezizales</taxon>
        <taxon>Ascodesmidaceae</taxon>
        <taxon>Ascodesmis</taxon>
    </lineage>
</organism>
<reference evidence="9 10" key="1">
    <citation type="submission" date="2019-04" db="EMBL/GenBank/DDBJ databases">
        <title>Comparative genomics and transcriptomics to analyze fruiting body development in filamentous ascomycetes.</title>
        <authorList>
            <consortium name="DOE Joint Genome Institute"/>
            <person name="Lutkenhaus R."/>
            <person name="Traeger S."/>
            <person name="Breuer J."/>
            <person name="Kuo A."/>
            <person name="Lipzen A."/>
            <person name="Pangilinan J."/>
            <person name="Dilworth D."/>
            <person name="Sandor L."/>
            <person name="Poggeler S."/>
            <person name="Barry K."/>
            <person name="Grigoriev I.V."/>
            <person name="Nowrousian M."/>
        </authorList>
    </citation>
    <scope>NUCLEOTIDE SEQUENCE [LARGE SCALE GENOMIC DNA]</scope>
    <source>
        <strain evidence="9 10">CBS 389.68</strain>
    </source>
</reference>
<evidence type="ECO:0000256" key="7">
    <source>
        <dbReference type="SAM" id="MobiDB-lite"/>
    </source>
</evidence>
<dbReference type="PANTHER" id="PTHR45903">
    <property type="entry name" value="GLUTAMATE-RICH WD REPEAT-CONTAINING PROTEIN 1"/>
    <property type="match status" value="1"/>
</dbReference>
<accession>A0A4S2N3Z4</accession>
<sequence>MSKRAAEPTNSPSALKNRERPGDMAKPPLDPDMGELEDISGSDSEEEILEAGDSDSEGEGDGGAPIDSEDRMDIDTEEKVRESLPQGRQRRENMEYDPSAYDMLHEFRMPWPCLSFDIMRDELGDERRSFPHTVYMVAGTQAARERDNKIIVTKVSQLSKMKAEDSEDEDDDSDDEEEDRLIEDRSLPCSSTTNRLRLSSHTHTAASMAENGSVYIWDLSPHYASLSGTNSSTIPTAANKPASTLTMHGRVEGYALDWSPHPKELLGKIATGDNDGRIFVSTRKEGGNSWATSSQPLRGHTSSIEEIQWSPTERHVLASASSDGTVKIWDTRASTSHQLSVDVSSSDVNVASWCRTVPHLLATGADDGVWGVWDLRTFGNARNGGHVEATASFTHHKEPITSVEFHPTEDSVVAVACADGAITLWDLSVELDDEESRDTGGENVPSQLMFDHRGLEDPKEVHWHRQAPGVLVATGGGGINVFKTFNI</sequence>
<dbReference type="STRING" id="341454.A0A4S2N3Z4"/>
<comment type="subcellular location">
    <subcellularLocation>
        <location evidence="1">Nucleus</location>
    </subcellularLocation>
</comment>
<dbReference type="InParanoid" id="A0A4S2N3Z4"/>
<name>A0A4S2N3Z4_9PEZI</name>
<dbReference type="InterPro" id="IPR051972">
    <property type="entry name" value="Glutamate-rich_WD_repeat"/>
</dbReference>
<evidence type="ECO:0000313" key="10">
    <source>
        <dbReference type="Proteomes" id="UP000298138"/>
    </source>
</evidence>
<evidence type="ECO:0000256" key="2">
    <source>
        <dbReference type="ARBA" id="ARBA00022574"/>
    </source>
</evidence>
<dbReference type="InterPro" id="IPR015943">
    <property type="entry name" value="WD40/YVTN_repeat-like_dom_sf"/>
</dbReference>
<evidence type="ECO:0000256" key="1">
    <source>
        <dbReference type="ARBA" id="ARBA00004123"/>
    </source>
</evidence>
<keyword evidence="2 6" id="KW-0853">WD repeat</keyword>
<evidence type="ECO:0000256" key="6">
    <source>
        <dbReference type="PROSITE-ProRule" id="PRU00221"/>
    </source>
</evidence>
<dbReference type="SUPFAM" id="SSF50978">
    <property type="entry name" value="WD40 repeat-like"/>
    <property type="match status" value="1"/>
</dbReference>
<protein>
    <recommendedName>
        <fullName evidence="5">Glutamate-rich WD repeat-containing protein 1</fullName>
    </recommendedName>
</protein>
<dbReference type="Proteomes" id="UP000298138">
    <property type="component" value="Unassembled WGS sequence"/>
</dbReference>
<dbReference type="PROSITE" id="PS50294">
    <property type="entry name" value="WD_REPEATS_REGION"/>
    <property type="match status" value="2"/>
</dbReference>
<dbReference type="PROSITE" id="PS00678">
    <property type="entry name" value="WD_REPEATS_1"/>
    <property type="match status" value="1"/>
</dbReference>
<dbReference type="SMART" id="SM00320">
    <property type="entry name" value="WD40"/>
    <property type="match status" value="5"/>
</dbReference>
<dbReference type="EMBL" id="ML220113">
    <property type="protein sequence ID" value="TGZ83871.1"/>
    <property type="molecule type" value="Genomic_DNA"/>
</dbReference>
<dbReference type="InterPro" id="IPR022052">
    <property type="entry name" value="Histone-bd_RBBP4-like_N"/>
</dbReference>
<dbReference type="Pfam" id="PF00400">
    <property type="entry name" value="WD40"/>
    <property type="match status" value="2"/>
</dbReference>
<dbReference type="InterPro" id="IPR020472">
    <property type="entry name" value="WD40_PAC1"/>
</dbReference>
<keyword evidence="4" id="KW-0539">Nucleus</keyword>
<evidence type="ECO:0000259" key="8">
    <source>
        <dbReference type="Pfam" id="PF12265"/>
    </source>
</evidence>
<feature type="domain" description="Histone-binding protein RBBP4-like N-terminal" evidence="8">
    <location>
        <begin position="92"/>
        <end position="158"/>
    </location>
</feature>
<dbReference type="PANTHER" id="PTHR45903:SF1">
    <property type="entry name" value="GLUTAMATE-RICH WD REPEAT-CONTAINING PROTEIN 1"/>
    <property type="match status" value="1"/>
</dbReference>
<dbReference type="FunCoup" id="A0A4S2N3Z4">
    <property type="interactions" value="875"/>
</dbReference>
<dbReference type="InterPro" id="IPR019775">
    <property type="entry name" value="WD40_repeat_CS"/>
</dbReference>
<keyword evidence="3" id="KW-0677">Repeat</keyword>
<feature type="repeat" description="WD" evidence="6">
    <location>
        <begin position="297"/>
        <end position="339"/>
    </location>
</feature>
<dbReference type="InterPro" id="IPR001680">
    <property type="entry name" value="WD40_rpt"/>
</dbReference>
<dbReference type="GO" id="GO:0042254">
    <property type="term" value="P:ribosome biogenesis"/>
    <property type="evidence" value="ECO:0007669"/>
    <property type="project" value="TreeGrafter"/>
</dbReference>
<feature type="repeat" description="WD" evidence="6">
    <location>
        <begin position="393"/>
        <end position="428"/>
    </location>
</feature>
<feature type="compositionally biased region" description="Acidic residues" evidence="7">
    <location>
        <begin position="165"/>
        <end position="181"/>
    </location>
</feature>
<evidence type="ECO:0000256" key="4">
    <source>
        <dbReference type="ARBA" id="ARBA00023242"/>
    </source>
</evidence>
<dbReference type="AlphaFoldDB" id="A0A4S2N3Z4"/>